<evidence type="ECO:0000256" key="16">
    <source>
        <dbReference type="SAM" id="Phobius"/>
    </source>
</evidence>
<protein>
    <recommendedName>
        <fullName evidence="12">Probable peptidoglycan glycosyltransferase FtsW</fullName>
        <ecNumber evidence="14">2.4.99.28</ecNumber>
    </recommendedName>
    <alternativeName>
        <fullName evidence="13">Cell division protein FtsW</fullName>
    </alternativeName>
    <alternativeName>
        <fullName evidence="10">Cell wall polymerase</fullName>
    </alternativeName>
    <alternativeName>
        <fullName evidence="9">Peptidoglycan polymerase</fullName>
    </alternativeName>
</protein>
<feature type="transmembrane region" description="Helical" evidence="16">
    <location>
        <begin position="115"/>
        <end position="132"/>
    </location>
</feature>
<evidence type="ECO:0000256" key="5">
    <source>
        <dbReference type="ARBA" id="ARBA00022960"/>
    </source>
</evidence>
<accession>A0A1G2CRA7</accession>
<evidence type="ECO:0000256" key="11">
    <source>
        <dbReference type="ARBA" id="ARBA00038053"/>
    </source>
</evidence>
<evidence type="ECO:0000256" key="12">
    <source>
        <dbReference type="ARBA" id="ARBA00041185"/>
    </source>
</evidence>
<keyword evidence="2" id="KW-0328">Glycosyltransferase</keyword>
<keyword evidence="5" id="KW-0133">Cell shape</keyword>
<evidence type="ECO:0000256" key="13">
    <source>
        <dbReference type="ARBA" id="ARBA00041418"/>
    </source>
</evidence>
<dbReference type="GO" id="GO:0008955">
    <property type="term" value="F:peptidoglycan glycosyltransferase activity"/>
    <property type="evidence" value="ECO:0007669"/>
    <property type="project" value="UniProtKB-EC"/>
</dbReference>
<feature type="transmembrane region" description="Helical" evidence="16">
    <location>
        <begin position="338"/>
        <end position="359"/>
    </location>
</feature>
<dbReference type="GO" id="GO:0051301">
    <property type="term" value="P:cell division"/>
    <property type="evidence" value="ECO:0007669"/>
    <property type="project" value="InterPro"/>
</dbReference>
<keyword evidence="6" id="KW-0573">Peptidoglycan synthesis</keyword>
<dbReference type="AlphaFoldDB" id="A0A1G2CRA7"/>
<dbReference type="GO" id="GO:0009252">
    <property type="term" value="P:peptidoglycan biosynthetic process"/>
    <property type="evidence" value="ECO:0007669"/>
    <property type="project" value="UniProtKB-KW"/>
</dbReference>
<feature type="transmembrane region" description="Helical" evidence="16">
    <location>
        <begin position="304"/>
        <end position="332"/>
    </location>
</feature>
<comment type="catalytic activity">
    <reaction evidence="15">
        <text>[GlcNAc-(1-&gt;4)-Mur2Ac(oyl-L-Ala-gamma-D-Glu-L-Lys-D-Ala-D-Ala)](n)-di-trans,octa-cis-undecaprenyl diphosphate + beta-D-GlcNAc-(1-&gt;4)-Mur2Ac(oyl-L-Ala-gamma-D-Glu-L-Lys-D-Ala-D-Ala)-di-trans,octa-cis-undecaprenyl diphosphate = [GlcNAc-(1-&gt;4)-Mur2Ac(oyl-L-Ala-gamma-D-Glu-L-Lys-D-Ala-D-Ala)](n+1)-di-trans,octa-cis-undecaprenyl diphosphate + di-trans,octa-cis-undecaprenyl diphosphate + H(+)</text>
        <dbReference type="Rhea" id="RHEA:23708"/>
        <dbReference type="Rhea" id="RHEA-COMP:9602"/>
        <dbReference type="Rhea" id="RHEA-COMP:9603"/>
        <dbReference type="ChEBI" id="CHEBI:15378"/>
        <dbReference type="ChEBI" id="CHEBI:58405"/>
        <dbReference type="ChEBI" id="CHEBI:60033"/>
        <dbReference type="ChEBI" id="CHEBI:78435"/>
        <dbReference type="EC" id="2.4.99.28"/>
    </reaction>
</comment>
<keyword evidence="3" id="KW-0808">Transferase</keyword>
<dbReference type="GO" id="GO:0015648">
    <property type="term" value="F:lipid-linked peptidoglycan transporter activity"/>
    <property type="evidence" value="ECO:0007669"/>
    <property type="project" value="TreeGrafter"/>
</dbReference>
<evidence type="ECO:0000256" key="10">
    <source>
        <dbReference type="ARBA" id="ARBA00033270"/>
    </source>
</evidence>
<evidence type="ECO:0000256" key="2">
    <source>
        <dbReference type="ARBA" id="ARBA00022676"/>
    </source>
</evidence>
<evidence type="ECO:0000256" key="7">
    <source>
        <dbReference type="ARBA" id="ARBA00022989"/>
    </source>
</evidence>
<evidence type="ECO:0000256" key="6">
    <source>
        <dbReference type="ARBA" id="ARBA00022984"/>
    </source>
</evidence>
<evidence type="ECO:0000313" key="17">
    <source>
        <dbReference type="EMBL" id="OGZ03787.1"/>
    </source>
</evidence>
<evidence type="ECO:0000256" key="1">
    <source>
        <dbReference type="ARBA" id="ARBA00004141"/>
    </source>
</evidence>
<dbReference type="EC" id="2.4.99.28" evidence="14"/>
<comment type="similarity">
    <text evidence="11">Belongs to the SEDS family. FtsW subfamily.</text>
</comment>
<dbReference type="GO" id="GO:0032153">
    <property type="term" value="C:cell division site"/>
    <property type="evidence" value="ECO:0007669"/>
    <property type="project" value="TreeGrafter"/>
</dbReference>
<dbReference type="Pfam" id="PF01098">
    <property type="entry name" value="FTSW_RODA_SPOVE"/>
    <property type="match status" value="1"/>
</dbReference>
<dbReference type="GO" id="GO:0005886">
    <property type="term" value="C:plasma membrane"/>
    <property type="evidence" value="ECO:0007669"/>
    <property type="project" value="TreeGrafter"/>
</dbReference>
<evidence type="ECO:0000256" key="4">
    <source>
        <dbReference type="ARBA" id="ARBA00022692"/>
    </source>
</evidence>
<feature type="transmembrane region" description="Helical" evidence="16">
    <location>
        <begin position="164"/>
        <end position="180"/>
    </location>
</feature>
<dbReference type="GO" id="GO:0008360">
    <property type="term" value="P:regulation of cell shape"/>
    <property type="evidence" value="ECO:0007669"/>
    <property type="project" value="UniProtKB-KW"/>
</dbReference>
<keyword evidence="8 16" id="KW-0472">Membrane</keyword>
<reference evidence="17 18" key="1">
    <citation type="journal article" date="2016" name="Nat. Commun.">
        <title>Thousands of microbial genomes shed light on interconnected biogeochemical processes in an aquifer system.</title>
        <authorList>
            <person name="Anantharaman K."/>
            <person name="Brown C.T."/>
            <person name="Hug L.A."/>
            <person name="Sharon I."/>
            <person name="Castelle C.J."/>
            <person name="Probst A.J."/>
            <person name="Thomas B.C."/>
            <person name="Singh A."/>
            <person name="Wilkins M.J."/>
            <person name="Karaoz U."/>
            <person name="Brodie E.L."/>
            <person name="Williams K.H."/>
            <person name="Hubbard S.S."/>
            <person name="Banfield J.F."/>
        </authorList>
    </citation>
    <scope>NUCLEOTIDE SEQUENCE [LARGE SCALE GENOMIC DNA]</scope>
</reference>
<keyword evidence="7 16" id="KW-1133">Transmembrane helix</keyword>
<dbReference type="PANTHER" id="PTHR30474:SF2">
    <property type="entry name" value="PEPTIDOGLYCAN GLYCOSYLTRANSFERASE FTSW-RELATED"/>
    <property type="match status" value="1"/>
</dbReference>
<evidence type="ECO:0000256" key="9">
    <source>
        <dbReference type="ARBA" id="ARBA00032370"/>
    </source>
</evidence>
<dbReference type="PANTHER" id="PTHR30474">
    <property type="entry name" value="CELL CYCLE PROTEIN"/>
    <property type="match status" value="1"/>
</dbReference>
<evidence type="ECO:0000256" key="8">
    <source>
        <dbReference type="ARBA" id="ARBA00023136"/>
    </source>
</evidence>
<feature type="transmembrane region" description="Helical" evidence="16">
    <location>
        <begin position="139"/>
        <end position="158"/>
    </location>
</feature>
<organism evidence="17 18">
    <name type="scientific">Candidatus Lloydbacteria bacterium RIFCSPHIGHO2_01_FULL_41_20</name>
    <dbReference type="NCBI Taxonomy" id="1798657"/>
    <lineage>
        <taxon>Bacteria</taxon>
        <taxon>Candidatus Lloydiibacteriota</taxon>
    </lineage>
</organism>
<dbReference type="InterPro" id="IPR001182">
    <property type="entry name" value="FtsW/RodA"/>
</dbReference>
<comment type="subcellular location">
    <subcellularLocation>
        <location evidence="1">Membrane</location>
        <topology evidence="1">Multi-pass membrane protein</topology>
    </subcellularLocation>
</comment>
<proteinExistence type="inferred from homology"/>
<dbReference type="EMBL" id="MHLH01000015">
    <property type="protein sequence ID" value="OGZ03787.1"/>
    <property type="molecule type" value="Genomic_DNA"/>
</dbReference>
<dbReference type="STRING" id="1798657.A2648_02425"/>
<dbReference type="Proteomes" id="UP000178841">
    <property type="component" value="Unassembled WGS sequence"/>
</dbReference>
<feature type="transmembrane region" description="Helical" evidence="16">
    <location>
        <begin position="40"/>
        <end position="62"/>
    </location>
</feature>
<feature type="transmembrane region" description="Helical" evidence="16">
    <location>
        <begin position="272"/>
        <end position="292"/>
    </location>
</feature>
<gene>
    <name evidence="17" type="ORF">A2648_02425</name>
</gene>
<feature type="transmembrane region" description="Helical" evidence="16">
    <location>
        <begin position="9"/>
        <end position="34"/>
    </location>
</feature>
<evidence type="ECO:0000256" key="3">
    <source>
        <dbReference type="ARBA" id="ARBA00022679"/>
    </source>
</evidence>
<evidence type="ECO:0000313" key="18">
    <source>
        <dbReference type="Proteomes" id="UP000178841"/>
    </source>
</evidence>
<evidence type="ECO:0000256" key="14">
    <source>
        <dbReference type="ARBA" id="ARBA00044770"/>
    </source>
</evidence>
<comment type="caution">
    <text evidence="17">The sequence shown here is derived from an EMBL/GenBank/DDBJ whole genome shotgun (WGS) entry which is preliminary data.</text>
</comment>
<sequence>MQRGNIDKVFLGTTILLLVVGIFVFSSASLGVLAKSEAKFYSIVFNQIILGVTFGVLSLIIFSKFNYRFFRKYSFIIFVFAVTVTALVFIPDFGFEHNGARRWIEIGSFSFQPSEFLKIGFVFYFAALLSIAKEKVRSFRYGILPFLILISICGVLLIKQPDTGTLMVIFVAGLAMLWVGGTRIRNIITLGLLSVVGVGILALIKPYLKARIMTYLNPALDPLGASYQLQQSLIAIGSGGIFGRGFGQSIQKFNFLPEPVGDSIFAVMSEEFGFIGGLVLLTLFLIFAFRGLKIANNSNDQFGRLLATGLVILIVFQSLINIGSMVGILPLVGVPVVFISHGGTALLFALAEVGIILNISKYAKKI</sequence>
<evidence type="ECO:0000256" key="15">
    <source>
        <dbReference type="ARBA" id="ARBA00049902"/>
    </source>
</evidence>
<feature type="transmembrane region" description="Helical" evidence="16">
    <location>
        <begin position="74"/>
        <end position="95"/>
    </location>
</feature>
<feature type="transmembrane region" description="Helical" evidence="16">
    <location>
        <begin position="187"/>
        <end position="208"/>
    </location>
</feature>
<name>A0A1G2CRA7_9BACT</name>
<keyword evidence="4 16" id="KW-0812">Transmembrane</keyword>